<evidence type="ECO:0000256" key="4">
    <source>
        <dbReference type="ARBA" id="ARBA00022692"/>
    </source>
</evidence>
<organism evidence="8 9">
    <name type="scientific">Rhamnella rubrinervis</name>
    <dbReference type="NCBI Taxonomy" id="2594499"/>
    <lineage>
        <taxon>Eukaryota</taxon>
        <taxon>Viridiplantae</taxon>
        <taxon>Streptophyta</taxon>
        <taxon>Embryophyta</taxon>
        <taxon>Tracheophyta</taxon>
        <taxon>Spermatophyta</taxon>
        <taxon>Magnoliopsida</taxon>
        <taxon>eudicotyledons</taxon>
        <taxon>Gunneridae</taxon>
        <taxon>Pentapetalae</taxon>
        <taxon>rosids</taxon>
        <taxon>fabids</taxon>
        <taxon>Rosales</taxon>
        <taxon>Rhamnaceae</taxon>
        <taxon>rhamnoid group</taxon>
        <taxon>Rhamneae</taxon>
        <taxon>Rhamnella</taxon>
    </lineage>
</organism>
<comment type="caution">
    <text evidence="8">The sequence shown here is derived from an EMBL/GenBank/DDBJ whole genome shotgun (WGS) entry which is preliminary data.</text>
</comment>
<dbReference type="EMBL" id="VOIH02000003">
    <property type="protein sequence ID" value="KAF3449921.1"/>
    <property type="molecule type" value="Genomic_DNA"/>
</dbReference>
<gene>
    <name evidence="8" type="ORF">FNV43_RR06000</name>
</gene>
<dbReference type="PANTHER" id="PTHR22926:SF5">
    <property type="entry name" value="PHOSPHO-N-ACETYLMURAMOYL-PENTAPEPTIDE-TRANSFERASE HOMOLOG"/>
    <property type="match status" value="1"/>
</dbReference>
<comment type="similarity">
    <text evidence="2">Belongs to the glycosyltransferase 4 family. MraY subfamily.</text>
</comment>
<evidence type="ECO:0000256" key="1">
    <source>
        <dbReference type="ARBA" id="ARBA00004141"/>
    </source>
</evidence>
<dbReference type="OrthoDB" id="2020675at2759"/>
<dbReference type="CDD" id="cd06852">
    <property type="entry name" value="GT_MraY"/>
    <property type="match status" value="1"/>
</dbReference>
<evidence type="ECO:0008006" key="10">
    <source>
        <dbReference type="Google" id="ProtNLM"/>
    </source>
</evidence>
<feature type="transmembrane region" description="Helical" evidence="7">
    <location>
        <begin position="290"/>
        <end position="308"/>
    </location>
</feature>
<evidence type="ECO:0000313" key="8">
    <source>
        <dbReference type="EMBL" id="KAF3449921.1"/>
    </source>
</evidence>
<feature type="transmembrane region" description="Helical" evidence="7">
    <location>
        <begin position="232"/>
        <end position="252"/>
    </location>
</feature>
<keyword evidence="9" id="KW-1185">Reference proteome</keyword>
<keyword evidence="5 7" id="KW-1133">Transmembrane helix</keyword>
<evidence type="ECO:0000256" key="7">
    <source>
        <dbReference type="SAM" id="Phobius"/>
    </source>
</evidence>
<keyword evidence="6 7" id="KW-0472">Membrane</keyword>
<dbReference type="InterPro" id="IPR018480">
    <property type="entry name" value="PNAcMuramoyl-5peptid_Trfase_CS"/>
</dbReference>
<feature type="transmembrane region" description="Helical" evidence="7">
    <location>
        <begin position="258"/>
        <end position="278"/>
    </location>
</feature>
<proteinExistence type="inferred from homology"/>
<evidence type="ECO:0000256" key="5">
    <source>
        <dbReference type="ARBA" id="ARBA00022989"/>
    </source>
</evidence>
<dbReference type="Proteomes" id="UP000796880">
    <property type="component" value="Unassembled WGS sequence"/>
</dbReference>
<dbReference type="GO" id="GO:0008963">
    <property type="term" value="F:phospho-N-acetylmuramoyl-pentapeptide-transferase activity"/>
    <property type="evidence" value="ECO:0007669"/>
    <property type="project" value="InterPro"/>
</dbReference>
<dbReference type="InterPro" id="IPR003524">
    <property type="entry name" value="PNAcMuramoyl-5peptid_Trfase"/>
</dbReference>
<evidence type="ECO:0000256" key="6">
    <source>
        <dbReference type="ARBA" id="ARBA00023136"/>
    </source>
</evidence>
<feature type="transmembrane region" description="Helical" evidence="7">
    <location>
        <begin position="417"/>
        <end position="444"/>
    </location>
</feature>
<feature type="transmembrane region" description="Helical" evidence="7">
    <location>
        <begin position="489"/>
        <end position="510"/>
    </location>
</feature>
<dbReference type="Pfam" id="PF00953">
    <property type="entry name" value="Glycos_transf_4"/>
    <property type="match status" value="1"/>
</dbReference>
<feature type="transmembrane region" description="Helical" evidence="7">
    <location>
        <begin position="385"/>
        <end position="405"/>
    </location>
</feature>
<dbReference type="HAMAP" id="MF_00038">
    <property type="entry name" value="MraY"/>
    <property type="match status" value="1"/>
</dbReference>
<protein>
    <recommendedName>
        <fullName evidence="10">Phospho-N-acetylmuramoyl-pentapeptide-transferase</fullName>
    </recommendedName>
</protein>
<keyword evidence="4 7" id="KW-0812">Transmembrane</keyword>
<sequence length="513" mass="55142">MLSQSRPLYLRRLTPPALPRSSIRCFLPTLPRLRSAYLLQVSDSSYALQSTESNIGKRGGRLPRRHVHFRAFDGDSVDIPSVDDWGNTEETMGQTVYSSDGDDSDSDFVLTPVSDVDLPAITVSNNDALTVTAHRLAMLGRGRKRHRIKHGVLLNTGLIIFLTVVLLYVDYCAWRIVRLPLAQFHLTRPFFMAVILASCAGYVCVPLLYGLKVYQIVRKEGPIRHTLKKKTPTMGGMFFVPIGLVVARFMAGSSSSEVSGAAAATLAFAVIGLIDDLLSLIKNHNSGLSPGLKILLEAAVGTWFSFWLDTASISSPYGMKMLAPLPAPLGLVCLGKWYLMLTSFCFVSMANGVNLTDGLDGLAGGAAALAFIGMSIAVLPISSDLAVFGASMAGACVGFLLHNRCKASVFMGDTGSLALGAALAAMAACTGMFFPLFIASGIFVMEASSVILQVLYFKMTKYFLGAGHRLFRMAPFHHHLELCGLKEPIIVAGAYVLSSSFALFAGYLGLISA</sequence>
<feature type="transmembrane region" description="Helical" evidence="7">
    <location>
        <begin position="151"/>
        <end position="169"/>
    </location>
</feature>
<dbReference type="GO" id="GO:0044038">
    <property type="term" value="P:cell wall macromolecule biosynthetic process"/>
    <property type="evidence" value="ECO:0007669"/>
    <property type="project" value="TreeGrafter"/>
</dbReference>
<dbReference type="GO" id="GO:0005886">
    <property type="term" value="C:plasma membrane"/>
    <property type="evidence" value="ECO:0007669"/>
    <property type="project" value="TreeGrafter"/>
</dbReference>
<dbReference type="InterPro" id="IPR000715">
    <property type="entry name" value="Glycosyl_transferase_4"/>
</dbReference>
<dbReference type="GO" id="GO:0071555">
    <property type="term" value="P:cell wall organization"/>
    <property type="evidence" value="ECO:0007669"/>
    <property type="project" value="TreeGrafter"/>
</dbReference>
<dbReference type="NCBIfam" id="TIGR00445">
    <property type="entry name" value="mraY"/>
    <property type="match status" value="1"/>
</dbReference>
<reference evidence="8" key="1">
    <citation type="submission" date="2020-03" db="EMBL/GenBank/DDBJ databases">
        <title>A high-quality chromosome-level genome assembly of a woody plant with both climbing and erect habits, Rhamnella rubrinervis.</title>
        <authorList>
            <person name="Lu Z."/>
            <person name="Yang Y."/>
            <person name="Zhu X."/>
            <person name="Sun Y."/>
        </authorList>
    </citation>
    <scope>NUCLEOTIDE SEQUENCE</scope>
    <source>
        <strain evidence="8">BYM</strain>
        <tissue evidence="8">Leaf</tissue>
    </source>
</reference>
<dbReference type="PROSITE" id="PS01348">
    <property type="entry name" value="MRAY_2"/>
    <property type="match status" value="1"/>
</dbReference>
<evidence type="ECO:0000313" key="9">
    <source>
        <dbReference type="Proteomes" id="UP000796880"/>
    </source>
</evidence>
<feature type="transmembrane region" description="Helical" evidence="7">
    <location>
        <begin position="189"/>
        <end position="211"/>
    </location>
</feature>
<evidence type="ECO:0000256" key="3">
    <source>
        <dbReference type="ARBA" id="ARBA00022679"/>
    </source>
</evidence>
<feature type="transmembrane region" description="Helical" evidence="7">
    <location>
        <begin position="359"/>
        <end position="379"/>
    </location>
</feature>
<evidence type="ECO:0000256" key="2">
    <source>
        <dbReference type="ARBA" id="ARBA00005583"/>
    </source>
</evidence>
<accession>A0A8K0HCN0</accession>
<name>A0A8K0HCN0_9ROSA</name>
<comment type="subcellular location">
    <subcellularLocation>
        <location evidence="1">Membrane</location>
        <topology evidence="1">Multi-pass membrane protein</topology>
    </subcellularLocation>
</comment>
<keyword evidence="3" id="KW-0808">Transferase</keyword>
<feature type="transmembrane region" description="Helical" evidence="7">
    <location>
        <begin position="328"/>
        <end position="347"/>
    </location>
</feature>
<dbReference type="PANTHER" id="PTHR22926">
    <property type="entry name" value="PHOSPHO-N-ACETYLMURAMOYL-PENTAPEPTIDE-TRANSFERASE"/>
    <property type="match status" value="1"/>
</dbReference>
<dbReference type="AlphaFoldDB" id="A0A8K0HCN0"/>